<dbReference type="AlphaFoldDB" id="A0A1I4NDF9"/>
<organism evidence="2 3">
    <name type="scientific">Halopseudomonas yangmingensis</name>
    <dbReference type="NCBI Taxonomy" id="1720063"/>
    <lineage>
        <taxon>Bacteria</taxon>
        <taxon>Pseudomonadati</taxon>
        <taxon>Pseudomonadota</taxon>
        <taxon>Gammaproteobacteria</taxon>
        <taxon>Pseudomonadales</taxon>
        <taxon>Pseudomonadaceae</taxon>
        <taxon>Halopseudomonas</taxon>
    </lineage>
</organism>
<evidence type="ECO:0000313" key="2">
    <source>
        <dbReference type="EMBL" id="SFM13602.1"/>
    </source>
</evidence>
<protein>
    <submittedName>
        <fullName evidence="2">Uncharacterized protein</fullName>
    </submittedName>
</protein>
<gene>
    <name evidence="2" type="ORF">SAMN05216217_101242</name>
</gene>
<name>A0A1I4NDF9_9GAMM</name>
<reference evidence="3" key="1">
    <citation type="submission" date="2016-10" db="EMBL/GenBank/DDBJ databases">
        <authorList>
            <person name="Varghese N."/>
            <person name="Submissions S."/>
        </authorList>
    </citation>
    <scope>NUCLEOTIDE SEQUENCE [LARGE SCALE GENOMIC DNA]</scope>
    <source>
        <strain evidence="3">DSM 24213</strain>
    </source>
</reference>
<evidence type="ECO:0000313" key="3">
    <source>
        <dbReference type="Proteomes" id="UP000243629"/>
    </source>
</evidence>
<dbReference type="Proteomes" id="UP000243629">
    <property type="component" value="Unassembled WGS sequence"/>
</dbReference>
<sequence length="51" mass="5769">MLWLYSRQMKPRCGLSEFSTSTALAYPPSPENRTSALETSLANDMMADELR</sequence>
<dbReference type="EMBL" id="FOUI01000001">
    <property type="protein sequence ID" value="SFM13602.1"/>
    <property type="molecule type" value="Genomic_DNA"/>
</dbReference>
<feature type="compositionally biased region" description="Polar residues" evidence="1">
    <location>
        <begin position="31"/>
        <end position="42"/>
    </location>
</feature>
<evidence type="ECO:0000256" key="1">
    <source>
        <dbReference type="SAM" id="MobiDB-lite"/>
    </source>
</evidence>
<feature type="region of interest" description="Disordered" evidence="1">
    <location>
        <begin position="26"/>
        <end position="51"/>
    </location>
</feature>
<accession>A0A1I4NDF9</accession>
<proteinExistence type="predicted"/>
<keyword evidence="3" id="KW-1185">Reference proteome</keyword>